<dbReference type="InterPro" id="IPR034543">
    <property type="entry name" value="LCL2"/>
</dbReference>
<comment type="similarity">
    <text evidence="2">Belongs to the LCL2 family.</text>
</comment>
<feature type="signal peptide" evidence="5">
    <location>
        <begin position="1"/>
        <end position="21"/>
    </location>
</feature>
<dbReference type="GO" id="GO:0036503">
    <property type="term" value="P:ERAD pathway"/>
    <property type="evidence" value="ECO:0007669"/>
    <property type="project" value="TreeGrafter"/>
</dbReference>
<keyword evidence="7" id="KW-1185">Reference proteome</keyword>
<evidence type="ECO:0000313" key="7">
    <source>
        <dbReference type="Proteomes" id="UP000265663"/>
    </source>
</evidence>
<organism evidence="6 7">
    <name type="scientific">Pyrenophora seminiperda CCB06</name>
    <dbReference type="NCBI Taxonomy" id="1302712"/>
    <lineage>
        <taxon>Eukaryota</taxon>
        <taxon>Fungi</taxon>
        <taxon>Dikarya</taxon>
        <taxon>Ascomycota</taxon>
        <taxon>Pezizomycotina</taxon>
        <taxon>Dothideomycetes</taxon>
        <taxon>Pleosporomycetidae</taxon>
        <taxon>Pleosporales</taxon>
        <taxon>Pleosporineae</taxon>
        <taxon>Pleosporaceae</taxon>
        <taxon>Pyrenophora</taxon>
    </lineage>
</organism>
<feature type="chain" id="PRO_5018166461" description="Long chronological lifespan protein 2" evidence="5">
    <location>
        <begin position="22"/>
        <end position="126"/>
    </location>
</feature>
<evidence type="ECO:0000256" key="1">
    <source>
        <dbReference type="ARBA" id="ARBA00002208"/>
    </source>
</evidence>
<gene>
    <name evidence="6" type="ORF">GMOD_00004471</name>
</gene>
<dbReference type="CDD" id="cd23996">
    <property type="entry name" value="LCL2-like"/>
    <property type="match status" value="1"/>
</dbReference>
<dbReference type="AlphaFoldDB" id="A0A3M7M172"/>
<sequence>MPRLQSIIALFLALLTAPTFAQFGFFDQMFGGGGGQQQQQHQHQEAQNVRSDASWYQAQYEAAQCTHYLCPGTLSCVHFPHHCPCAWENVEDKVELGEGIAVCGSKGGWVAGEFAKKVEFARRGVL</sequence>
<evidence type="ECO:0000256" key="2">
    <source>
        <dbReference type="ARBA" id="ARBA00010545"/>
    </source>
</evidence>
<dbReference type="OrthoDB" id="2234316at2759"/>
<reference evidence="6 7" key="1">
    <citation type="journal article" date="2014" name="PLoS ONE">
        <title>De novo Genome Assembly of the Fungal Plant Pathogen Pyrenophora semeniperda.</title>
        <authorList>
            <person name="Soliai M.M."/>
            <person name="Meyer S.E."/>
            <person name="Udall J.A."/>
            <person name="Elzinga D.E."/>
            <person name="Hermansen R.A."/>
            <person name="Bodily P.M."/>
            <person name="Hart A.A."/>
            <person name="Coleman C.E."/>
        </authorList>
    </citation>
    <scope>NUCLEOTIDE SEQUENCE [LARGE SCALE GENOMIC DNA]</scope>
    <source>
        <strain evidence="6 7">CCB06</strain>
        <tissue evidence="6">Mycelium</tissue>
    </source>
</reference>
<proteinExistence type="inferred from homology"/>
<name>A0A3M7M172_9PLEO</name>
<protein>
    <recommendedName>
        <fullName evidence="3">Long chronological lifespan protein 2</fullName>
    </recommendedName>
</protein>
<accession>A0A3M7M172</accession>
<dbReference type="PANTHER" id="PTHR38425:SF1">
    <property type="entry name" value="LONG CHRONOLOGICAL LIFESPAN PROTEIN 2"/>
    <property type="match status" value="1"/>
</dbReference>
<keyword evidence="4 5" id="KW-0732">Signal</keyword>
<dbReference type="EMBL" id="KE747814">
    <property type="protein sequence ID" value="RMZ68255.1"/>
    <property type="molecule type" value="Genomic_DNA"/>
</dbReference>
<evidence type="ECO:0000256" key="3">
    <source>
        <dbReference type="ARBA" id="ARBA00018534"/>
    </source>
</evidence>
<evidence type="ECO:0000256" key="5">
    <source>
        <dbReference type="SAM" id="SignalP"/>
    </source>
</evidence>
<dbReference type="Proteomes" id="UP000265663">
    <property type="component" value="Unassembled WGS sequence"/>
</dbReference>
<evidence type="ECO:0000313" key="6">
    <source>
        <dbReference type="EMBL" id="RMZ68255.1"/>
    </source>
</evidence>
<evidence type="ECO:0000256" key="4">
    <source>
        <dbReference type="ARBA" id="ARBA00022729"/>
    </source>
</evidence>
<dbReference type="PANTHER" id="PTHR38425">
    <property type="entry name" value="LONG CHRONOLOGICAL LIFESPAN PROTEIN 2"/>
    <property type="match status" value="1"/>
</dbReference>
<comment type="function">
    <text evidence="1">Probable component of the endoplasmic reticulum-associated degradation (ERAD) pathway.</text>
</comment>